<evidence type="ECO:0000313" key="1">
    <source>
        <dbReference type="EMBL" id="KAB8209598.1"/>
    </source>
</evidence>
<proteinExistence type="predicted"/>
<sequence>MPLVYQPSHSLRGREFESHRCRLFFIFSFFLPSRLHWCYKQYKPSHHFAEYNLMESFSALFSLWALRRDVQCGSSIREYLQPVHTPFVARRDIWEVGVKLPSLEPGPFFLHDWLSKLFTTNLSSISSPSRYCWKKRTLGHGVASSQSLVLSAVIDLFLW</sequence>
<evidence type="ECO:0000313" key="2">
    <source>
        <dbReference type="Proteomes" id="UP000326532"/>
    </source>
</evidence>
<reference evidence="1 2" key="1">
    <citation type="submission" date="2019-04" db="EMBL/GenBank/DDBJ databases">
        <title>Fungal friends and foes A comparative genomics study of 23 Aspergillus species from section Flavi.</title>
        <authorList>
            <consortium name="DOE Joint Genome Institute"/>
            <person name="Kjaerbolling I."/>
            <person name="Vesth T.C."/>
            <person name="Frisvad J.C."/>
            <person name="Nybo J.L."/>
            <person name="Theobald S."/>
            <person name="Kildgaard S."/>
            <person name="Petersen T.I."/>
            <person name="Kuo A."/>
            <person name="Sato A."/>
            <person name="Lyhne E.K."/>
            <person name="Kogle M.E."/>
            <person name="Wiebenga A."/>
            <person name="Kun R.S."/>
            <person name="Lubbers R.J."/>
            <person name="Makela M.R."/>
            <person name="Barry K."/>
            <person name="Chovatia M."/>
            <person name="Clum A."/>
            <person name="Daum C."/>
            <person name="Haridas S."/>
            <person name="He G."/>
            <person name="LaButti K."/>
            <person name="Lipzen A."/>
            <person name="Mondo S."/>
            <person name="Pangilinan J."/>
            <person name="Riley R."/>
            <person name="Salamov A."/>
            <person name="Simmons B.A."/>
            <person name="Magnuson J.K."/>
            <person name="Henrissat B."/>
            <person name="Mortensen U.H."/>
            <person name="Larsen T.O."/>
            <person name="De vries R.P."/>
            <person name="Grigoriev I.V."/>
            <person name="Machida M."/>
            <person name="Baker S.E."/>
            <person name="Andersen M.R."/>
        </authorList>
    </citation>
    <scope>NUCLEOTIDE SEQUENCE [LARGE SCALE GENOMIC DNA]</scope>
    <source>
        <strain evidence="1 2">CBS 117618</strain>
    </source>
</reference>
<protein>
    <submittedName>
        <fullName evidence="1">Uncharacterized protein</fullName>
    </submittedName>
</protein>
<dbReference type="EMBL" id="ML734946">
    <property type="protein sequence ID" value="KAB8209598.1"/>
    <property type="molecule type" value="Genomic_DNA"/>
</dbReference>
<gene>
    <name evidence="1" type="ORF">BDV34DRAFT_17741</name>
</gene>
<name>A0A5N6DWQ4_ASPPA</name>
<dbReference type="AlphaFoldDB" id="A0A5N6DWQ4"/>
<keyword evidence="2" id="KW-1185">Reference proteome</keyword>
<organism evidence="1 2">
    <name type="scientific">Aspergillus parasiticus</name>
    <dbReference type="NCBI Taxonomy" id="5067"/>
    <lineage>
        <taxon>Eukaryota</taxon>
        <taxon>Fungi</taxon>
        <taxon>Dikarya</taxon>
        <taxon>Ascomycota</taxon>
        <taxon>Pezizomycotina</taxon>
        <taxon>Eurotiomycetes</taxon>
        <taxon>Eurotiomycetidae</taxon>
        <taxon>Eurotiales</taxon>
        <taxon>Aspergillaceae</taxon>
        <taxon>Aspergillus</taxon>
        <taxon>Aspergillus subgen. Circumdati</taxon>
    </lineage>
</organism>
<dbReference type="Proteomes" id="UP000326532">
    <property type="component" value="Unassembled WGS sequence"/>
</dbReference>
<dbReference type="VEuPathDB" id="FungiDB:BDV34DRAFT_17741"/>
<accession>A0A5N6DWQ4</accession>